<name>A0A934VXU9_9BACT</name>
<gene>
    <name evidence="2" type="ORF">JIN85_15710</name>
</gene>
<organism evidence="2 3">
    <name type="scientific">Luteolibacter pohnpeiensis</name>
    <dbReference type="NCBI Taxonomy" id="454153"/>
    <lineage>
        <taxon>Bacteria</taxon>
        <taxon>Pseudomonadati</taxon>
        <taxon>Verrucomicrobiota</taxon>
        <taxon>Verrucomicrobiia</taxon>
        <taxon>Verrucomicrobiales</taxon>
        <taxon>Verrucomicrobiaceae</taxon>
        <taxon>Luteolibacter</taxon>
    </lineage>
</organism>
<protein>
    <recommendedName>
        <fullName evidence="4">Secreted protein</fullName>
    </recommendedName>
</protein>
<dbReference type="Proteomes" id="UP000603141">
    <property type="component" value="Unassembled WGS sequence"/>
</dbReference>
<dbReference type="RefSeq" id="WP_200272451.1">
    <property type="nucleotide sequence ID" value="NZ_JAENIJ010000029.1"/>
</dbReference>
<proteinExistence type="predicted"/>
<evidence type="ECO:0000313" key="2">
    <source>
        <dbReference type="EMBL" id="MBK1883864.1"/>
    </source>
</evidence>
<feature type="signal peptide" evidence="1">
    <location>
        <begin position="1"/>
        <end position="18"/>
    </location>
</feature>
<keyword evidence="3" id="KW-1185">Reference proteome</keyword>
<evidence type="ECO:0000256" key="1">
    <source>
        <dbReference type="SAM" id="SignalP"/>
    </source>
</evidence>
<feature type="chain" id="PRO_5037313767" description="Secreted protein" evidence="1">
    <location>
        <begin position="19"/>
        <end position="54"/>
    </location>
</feature>
<comment type="caution">
    <text evidence="2">The sequence shown here is derived from an EMBL/GenBank/DDBJ whole genome shotgun (WGS) entry which is preliminary data.</text>
</comment>
<dbReference type="AlphaFoldDB" id="A0A934VXU9"/>
<dbReference type="PROSITE" id="PS51257">
    <property type="entry name" value="PROKAR_LIPOPROTEIN"/>
    <property type="match status" value="1"/>
</dbReference>
<reference evidence="2" key="1">
    <citation type="submission" date="2021-01" db="EMBL/GenBank/DDBJ databases">
        <title>Modified the classification status of verrucomicrobia.</title>
        <authorList>
            <person name="Feng X."/>
        </authorList>
    </citation>
    <scope>NUCLEOTIDE SEQUENCE</scope>
    <source>
        <strain evidence="2">KCTC 22041</strain>
    </source>
</reference>
<evidence type="ECO:0000313" key="3">
    <source>
        <dbReference type="Proteomes" id="UP000603141"/>
    </source>
</evidence>
<evidence type="ECO:0008006" key="4">
    <source>
        <dbReference type="Google" id="ProtNLM"/>
    </source>
</evidence>
<accession>A0A934VXU9</accession>
<dbReference type="EMBL" id="JAENIJ010000029">
    <property type="protein sequence ID" value="MBK1883864.1"/>
    <property type="molecule type" value="Genomic_DNA"/>
</dbReference>
<keyword evidence="1" id="KW-0732">Signal</keyword>
<sequence length="54" mass="5748">MTRVISALVATVFVLVSASCCCTSDSKPPKLRDAPHFSEIDTTVPAPAEVHYGK</sequence>